<proteinExistence type="predicted"/>
<keyword evidence="4" id="KW-0676">Redox-active center</keyword>
<dbReference type="InterPro" id="IPR013766">
    <property type="entry name" value="Thioredoxin_domain"/>
</dbReference>
<dbReference type="SUPFAM" id="SSF52833">
    <property type="entry name" value="Thioredoxin-like"/>
    <property type="match status" value="2"/>
</dbReference>
<reference evidence="7 8" key="1">
    <citation type="submission" date="2006-02" db="EMBL/GenBank/DDBJ databases">
        <authorList>
            <person name="Moran M.A."/>
            <person name="Kjelleberg S."/>
            <person name="Egan S."/>
            <person name="Saunders N."/>
            <person name="Thomas T."/>
            <person name="Ferriera S."/>
            <person name="Johnson J."/>
            <person name="Kravitz S."/>
            <person name="Halpern A."/>
            <person name="Remington K."/>
            <person name="Beeson K."/>
            <person name="Tran B."/>
            <person name="Rogers Y.-H."/>
            <person name="Friedman R."/>
            <person name="Venter J.C."/>
        </authorList>
    </citation>
    <scope>NUCLEOTIDE SEQUENCE [LARGE SCALE GENOMIC DNA]</scope>
    <source>
        <strain evidence="7 8">D2</strain>
    </source>
</reference>
<evidence type="ECO:0000259" key="6">
    <source>
        <dbReference type="PROSITE" id="PS51352"/>
    </source>
</evidence>
<accession>A4CAJ3</accession>
<dbReference type="EMBL" id="AAOH01000004">
    <property type="protein sequence ID" value="EAR28401.1"/>
    <property type="molecule type" value="Genomic_DNA"/>
</dbReference>
<dbReference type="PROSITE" id="PS51352">
    <property type="entry name" value="THIOREDOXIN_2"/>
    <property type="match status" value="1"/>
</dbReference>
<keyword evidence="8" id="KW-1185">Reference proteome</keyword>
<dbReference type="InterPro" id="IPR050553">
    <property type="entry name" value="Thioredoxin_ResA/DsbE_sf"/>
</dbReference>
<dbReference type="InterPro" id="IPR036249">
    <property type="entry name" value="Thioredoxin-like_sf"/>
</dbReference>
<dbReference type="PANTHER" id="PTHR42852">
    <property type="entry name" value="THIOL:DISULFIDE INTERCHANGE PROTEIN DSBE"/>
    <property type="match status" value="1"/>
</dbReference>
<organism evidence="7 8">
    <name type="scientific">Pseudoalteromonas tunicata D2</name>
    <dbReference type="NCBI Taxonomy" id="87626"/>
    <lineage>
        <taxon>Bacteria</taxon>
        <taxon>Pseudomonadati</taxon>
        <taxon>Pseudomonadota</taxon>
        <taxon>Gammaproteobacteria</taxon>
        <taxon>Alteromonadales</taxon>
        <taxon>Pseudoalteromonadaceae</taxon>
        <taxon>Pseudoalteromonas</taxon>
    </lineage>
</organism>
<evidence type="ECO:0000256" key="5">
    <source>
        <dbReference type="SAM" id="SignalP"/>
    </source>
</evidence>
<dbReference type="Pfam" id="PF08534">
    <property type="entry name" value="Redoxin"/>
    <property type="match status" value="1"/>
</dbReference>
<dbReference type="RefSeq" id="WP_009840229.1">
    <property type="nucleotide sequence ID" value="NZ_CH959301.1"/>
</dbReference>
<evidence type="ECO:0000313" key="7">
    <source>
        <dbReference type="EMBL" id="EAR28401.1"/>
    </source>
</evidence>
<evidence type="ECO:0000256" key="3">
    <source>
        <dbReference type="ARBA" id="ARBA00023157"/>
    </source>
</evidence>
<dbReference type="GO" id="GO:0017004">
    <property type="term" value="P:cytochrome complex assembly"/>
    <property type="evidence" value="ECO:0007669"/>
    <property type="project" value="UniProtKB-KW"/>
</dbReference>
<feature type="chain" id="PRO_5002666088" description="Thioredoxin domain-containing protein" evidence="5">
    <location>
        <begin position="22"/>
        <end position="305"/>
    </location>
</feature>
<dbReference type="STRING" id="87626.PTD2_21337"/>
<keyword evidence="3" id="KW-1015">Disulfide bond</keyword>
<comment type="caution">
    <text evidence="7">The sequence shown here is derived from an EMBL/GenBank/DDBJ whole genome shotgun (WGS) entry which is preliminary data.</text>
</comment>
<evidence type="ECO:0000313" key="8">
    <source>
        <dbReference type="Proteomes" id="UP000006201"/>
    </source>
</evidence>
<dbReference type="HOGENOM" id="CLU_067528_0_0_6"/>
<dbReference type="Gene3D" id="3.40.30.10">
    <property type="entry name" value="Glutaredoxin"/>
    <property type="match status" value="2"/>
</dbReference>
<dbReference type="InterPro" id="IPR013740">
    <property type="entry name" value="Redoxin"/>
</dbReference>
<feature type="signal peptide" evidence="5">
    <location>
        <begin position="1"/>
        <end position="21"/>
    </location>
</feature>
<dbReference type="GO" id="GO:0016491">
    <property type="term" value="F:oxidoreductase activity"/>
    <property type="evidence" value="ECO:0007669"/>
    <property type="project" value="InterPro"/>
</dbReference>
<dbReference type="PANTHER" id="PTHR42852:SF6">
    <property type="entry name" value="THIOL:DISULFIDE INTERCHANGE PROTEIN DSBE"/>
    <property type="match status" value="1"/>
</dbReference>
<dbReference type="CDD" id="cd02966">
    <property type="entry name" value="TlpA_like_family"/>
    <property type="match status" value="1"/>
</dbReference>
<gene>
    <name evidence="7" type="ORF">PTD2_21337</name>
</gene>
<name>A4CAJ3_9GAMM</name>
<feature type="domain" description="Thioredoxin" evidence="6">
    <location>
        <begin position="15"/>
        <end position="160"/>
    </location>
</feature>
<evidence type="ECO:0000256" key="2">
    <source>
        <dbReference type="ARBA" id="ARBA00022748"/>
    </source>
</evidence>
<comment type="subcellular location">
    <subcellularLocation>
        <location evidence="1">Cell envelope</location>
    </subcellularLocation>
</comment>
<dbReference type="eggNOG" id="COG0526">
    <property type="taxonomic scope" value="Bacteria"/>
</dbReference>
<keyword evidence="2" id="KW-0201">Cytochrome c-type biogenesis</keyword>
<protein>
    <recommendedName>
        <fullName evidence="6">Thioredoxin domain-containing protein</fullName>
    </recommendedName>
</protein>
<dbReference type="GO" id="GO:0030313">
    <property type="term" value="C:cell envelope"/>
    <property type="evidence" value="ECO:0007669"/>
    <property type="project" value="UniProtKB-SubCell"/>
</dbReference>
<evidence type="ECO:0000256" key="4">
    <source>
        <dbReference type="ARBA" id="ARBA00023284"/>
    </source>
</evidence>
<dbReference type="Proteomes" id="UP000006201">
    <property type="component" value="Unassembled WGS sequence"/>
</dbReference>
<keyword evidence="5" id="KW-0732">Signal</keyword>
<dbReference type="AlphaFoldDB" id="A4CAJ3"/>
<dbReference type="CDD" id="cd02947">
    <property type="entry name" value="TRX_family"/>
    <property type="match status" value="1"/>
</dbReference>
<sequence length="305" mass="34634">MRKIFYLLLCLVLVQPVIAKATDLQLVELRTFPSFTSVNLSTLPKDKPLYVKMWASWCKPCMEQMPHFQSLYQRFGDKVNFIAVNIDFNEKPEEVSAVIERFGLTMPIWTDAKGQLALELGLVGTPYSVLMNNQGQQVYTSHESDKVLGGFIERLAQGQNLPLASSDSVSVSEQNRLLAPYQRGEHYLFFSATWCDWYLADSRPKMAAQCKNAQQGLDSLAAKLPNVNWTGIVNHLWTDDKALAEFNVKYEMKLPFKIDHNGVLFQQFNIRKIPVLLKVKDGKVLTEISDFTDSAAVIARLKKVH</sequence>
<evidence type="ECO:0000256" key="1">
    <source>
        <dbReference type="ARBA" id="ARBA00004196"/>
    </source>
</evidence>